<organism evidence="1 2">
    <name type="scientific">Sebaldella termitidis (strain ATCC 33386 / NCTC 11300)</name>
    <dbReference type="NCBI Taxonomy" id="526218"/>
    <lineage>
        <taxon>Bacteria</taxon>
        <taxon>Fusobacteriati</taxon>
        <taxon>Fusobacteriota</taxon>
        <taxon>Fusobacteriia</taxon>
        <taxon>Fusobacteriales</taxon>
        <taxon>Leptotrichiaceae</taxon>
        <taxon>Sebaldella</taxon>
    </lineage>
</organism>
<keyword evidence="2" id="KW-1185">Reference proteome</keyword>
<name>D1AHY9_SEBTE</name>
<evidence type="ECO:0000313" key="2">
    <source>
        <dbReference type="Proteomes" id="UP000000845"/>
    </source>
</evidence>
<reference evidence="2" key="1">
    <citation type="submission" date="2009-09" db="EMBL/GenBank/DDBJ databases">
        <title>The complete chromosome of Sebaldella termitidis ATCC 33386.</title>
        <authorList>
            <consortium name="US DOE Joint Genome Institute (JGI-PGF)"/>
            <person name="Lucas S."/>
            <person name="Copeland A."/>
            <person name="Lapidus A."/>
            <person name="Glavina del Rio T."/>
            <person name="Dalin E."/>
            <person name="Tice H."/>
            <person name="Bruce D."/>
            <person name="Goodwin L."/>
            <person name="Pitluck S."/>
            <person name="Kyrpides N."/>
            <person name="Mavromatis K."/>
            <person name="Ivanova N."/>
            <person name="Mikhailova N."/>
            <person name="Sims D."/>
            <person name="Meincke L."/>
            <person name="Brettin T."/>
            <person name="Detter J.C."/>
            <person name="Han C."/>
            <person name="Larimer F."/>
            <person name="Land M."/>
            <person name="Hauser L."/>
            <person name="Markowitz V."/>
            <person name="Cheng J.F."/>
            <person name="Hugenholtz P."/>
            <person name="Woyke T."/>
            <person name="Wu D."/>
            <person name="Eisen J.A."/>
        </authorList>
    </citation>
    <scope>NUCLEOTIDE SEQUENCE [LARGE SCALE GENOMIC DNA]</scope>
    <source>
        <strain evidence="2">ATCC 33386 / NCTC 11300</strain>
    </source>
</reference>
<gene>
    <name evidence="1" type="ordered locus">Sterm_1514</name>
</gene>
<dbReference type="Proteomes" id="UP000000845">
    <property type="component" value="Chromosome"/>
</dbReference>
<sequence length="156" mass="17840">MKKFLLSVFIFTGIAVYSDTCNAGFYKIEGNKVYYAYDMNPNPDLVELGKQAEVKGADAKTFNNKADYGKDSKNIYFEGKIIKGVDTKTFEVLSNEKEVKNSGHRAVCYYYAKDKKSVYYKGQIINGADVKTFKVLENLYAEDKNSWYEYGKKINN</sequence>
<dbReference type="KEGG" id="str:Sterm_1514"/>
<dbReference type="Pfam" id="PF13644">
    <property type="entry name" value="DKNYY"/>
    <property type="match status" value="2"/>
</dbReference>
<dbReference type="STRING" id="526218.Sterm_1514"/>
<reference evidence="1 2" key="2">
    <citation type="journal article" date="2010" name="Stand. Genomic Sci.">
        <title>Complete genome sequence of Sebaldella termitidis type strain (NCTC 11300).</title>
        <authorList>
            <person name="Harmon-Smith M."/>
            <person name="Celia L."/>
            <person name="Chertkov O."/>
            <person name="Lapidus A."/>
            <person name="Copeland A."/>
            <person name="Glavina Del Rio T."/>
            <person name="Nolan M."/>
            <person name="Lucas S."/>
            <person name="Tice H."/>
            <person name="Cheng J.F."/>
            <person name="Han C."/>
            <person name="Detter J.C."/>
            <person name="Bruce D."/>
            <person name="Goodwin L."/>
            <person name="Pitluck S."/>
            <person name="Pati A."/>
            <person name="Liolios K."/>
            <person name="Ivanova N."/>
            <person name="Mavromatis K."/>
            <person name="Mikhailova N."/>
            <person name="Chen A."/>
            <person name="Palaniappan K."/>
            <person name="Land M."/>
            <person name="Hauser L."/>
            <person name="Chang Y.J."/>
            <person name="Jeffries C.D."/>
            <person name="Brettin T."/>
            <person name="Goker M."/>
            <person name="Beck B."/>
            <person name="Bristow J."/>
            <person name="Eisen J.A."/>
            <person name="Markowitz V."/>
            <person name="Hugenholtz P."/>
            <person name="Kyrpides N.C."/>
            <person name="Klenk H.P."/>
            <person name="Chen F."/>
        </authorList>
    </citation>
    <scope>NUCLEOTIDE SEQUENCE [LARGE SCALE GENOMIC DNA]</scope>
    <source>
        <strain evidence="2">ATCC 33386 / NCTC 11300</strain>
    </source>
</reference>
<dbReference type="HOGENOM" id="CLU_1685369_0_0_0"/>
<dbReference type="RefSeq" id="WP_012860969.1">
    <property type="nucleotide sequence ID" value="NC_013517.1"/>
</dbReference>
<dbReference type="EMBL" id="CP001739">
    <property type="protein sequence ID" value="ACZ08373.1"/>
    <property type="molecule type" value="Genomic_DNA"/>
</dbReference>
<evidence type="ECO:0008006" key="3">
    <source>
        <dbReference type="Google" id="ProtNLM"/>
    </source>
</evidence>
<evidence type="ECO:0000313" key="1">
    <source>
        <dbReference type="EMBL" id="ACZ08373.1"/>
    </source>
</evidence>
<accession>D1AHY9</accession>
<protein>
    <recommendedName>
        <fullName evidence="3">DKNYY family protein</fullName>
    </recommendedName>
</protein>
<dbReference type="AlphaFoldDB" id="D1AHY9"/>
<dbReference type="InterPro" id="IPR027375">
    <property type="entry name" value="DKNYY"/>
</dbReference>
<proteinExistence type="predicted"/>